<feature type="transmembrane region" description="Helical" evidence="7">
    <location>
        <begin position="316"/>
        <end position="333"/>
    </location>
</feature>
<dbReference type="InterPro" id="IPR022324">
    <property type="entry name" value="Bacilysin_exporter_BacE_put"/>
</dbReference>
<organism evidence="8 9">
    <name type="scientific">Cohnella suwonensis</name>
    <dbReference type="NCBI Taxonomy" id="696072"/>
    <lineage>
        <taxon>Bacteria</taxon>
        <taxon>Bacillati</taxon>
        <taxon>Bacillota</taxon>
        <taxon>Bacilli</taxon>
        <taxon>Bacillales</taxon>
        <taxon>Paenibacillaceae</taxon>
        <taxon>Cohnella</taxon>
    </lineage>
</organism>
<feature type="transmembrane region" description="Helical" evidence="7">
    <location>
        <begin position="31"/>
        <end position="57"/>
    </location>
</feature>
<dbReference type="RefSeq" id="WP_209750426.1">
    <property type="nucleotide sequence ID" value="NZ_JBHSMH010000036.1"/>
</dbReference>
<feature type="transmembrane region" description="Helical" evidence="7">
    <location>
        <begin position="175"/>
        <end position="208"/>
    </location>
</feature>
<keyword evidence="9" id="KW-1185">Reference proteome</keyword>
<feature type="transmembrane region" description="Helical" evidence="7">
    <location>
        <begin position="285"/>
        <end position="309"/>
    </location>
</feature>
<evidence type="ECO:0000256" key="6">
    <source>
        <dbReference type="ARBA" id="ARBA00023136"/>
    </source>
</evidence>
<feature type="transmembrane region" description="Helical" evidence="7">
    <location>
        <begin position="376"/>
        <end position="395"/>
    </location>
</feature>
<keyword evidence="2" id="KW-0813">Transport</keyword>
<accession>A0ABW0LX05</accession>
<name>A0ABW0LX05_9BACL</name>
<dbReference type="Pfam" id="PF05977">
    <property type="entry name" value="MFS_3"/>
    <property type="match status" value="1"/>
</dbReference>
<dbReference type="Gene3D" id="1.20.1250.20">
    <property type="entry name" value="MFS general substrate transporter like domains"/>
    <property type="match status" value="1"/>
</dbReference>
<dbReference type="SUPFAM" id="SSF103473">
    <property type="entry name" value="MFS general substrate transporter"/>
    <property type="match status" value="1"/>
</dbReference>
<dbReference type="PANTHER" id="PTHR43266:SF2">
    <property type="entry name" value="MAJOR FACILITATOR SUPERFAMILY (MFS) PROFILE DOMAIN-CONTAINING PROTEIN"/>
    <property type="match status" value="1"/>
</dbReference>
<feature type="transmembrane region" description="Helical" evidence="7">
    <location>
        <begin position="407"/>
        <end position="426"/>
    </location>
</feature>
<evidence type="ECO:0000313" key="8">
    <source>
        <dbReference type="EMBL" id="MFC5469452.1"/>
    </source>
</evidence>
<keyword evidence="3" id="KW-1003">Cell membrane</keyword>
<gene>
    <name evidence="8" type="ORF">ACFPPD_12035</name>
</gene>
<evidence type="ECO:0000313" key="9">
    <source>
        <dbReference type="Proteomes" id="UP001596105"/>
    </source>
</evidence>
<dbReference type="PRINTS" id="PR01988">
    <property type="entry name" value="EXPORTERBACE"/>
</dbReference>
<dbReference type="PANTHER" id="PTHR43266">
    <property type="entry name" value="MACROLIDE-EFFLUX PROTEIN"/>
    <property type="match status" value="1"/>
</dbReference>
<dbReference type="Proteomes" id="UP001596105">
    <property type="component" value="Unassembled WGS sequence"/>
</dbReference>
<sequence>MIGPSTDSAIESPYAGTAAARAPALWRNRPFLFVFASFCLSLLGNTFHGMALNLWVIQTTGSAKHMSALLVTHLAVGTLLGSFAGTVADRMNRRQLMIAADIVRVLLVAGVVVSISVPGTPFIVLIVLTALIAFASLFHSPSLQASLGGIVGQGRIHQAVGAMNIADNLVRISGFALGGVFVAAFGGAMAIAVDGLTFLLSACFVFAAGKFPASVMPATATANDSVAPPRMPTFTEDFAGGFKYLWRDPFALPVLALLPVVTLFFLSMLMLVQVSAVGDWHASPFHFGLIEACIPLGYVAGSSLILFLGGRLRGRGKWILGSVSAMGPAYWLISRSDSALGAIPYILLSGCLLSFVTLILNVGLRARIEPSMQGRAFGTLASLTSVAPPIGLAAASFLSDAYGPSPVIAAGGIAIAVLSVAGWTLLKEIRSYD</sequence>
<dbReference type="CDD" id="cd06173">
    <property type="entry name" value="MFS_MefA_like"/>
    <property type="match status" value="1"/>
</dbReference>
<dbReference type="EMBL" id="JBHSMH010000036">
    <property type="protein sequence ID" value="MFC5469452.1"/>
    <property type="molecule type" value="Genomic_DNA"/>
</dbReference>
<keyword evidence="5 7" id="KW-1133">Transmembrane helix</keyword>
<evidence type="ECO:0000256" key="3">
    <source>
        <dbReference type="ARBA" id="ARBA00022475"/>
    </source>
</evidence>
<comment type="caution">
    <text evidence="8">The sequence shown here is derived from an EMBL/GenBank/DDBJ whole genome shotgun (WGS) entry which is preliminary data.</text>
</comment>
<keyword evidence="4 7" id="KW-0812">Transmembrane</keyword>
<evidence type="ECO:0000256" key="5">
    <source>
        <dbReference type="ARBA" id="ARBA00022989"/>
    </source>
</evidence>
<evidence type="ECO:0000256" key="4">
    <source>
        <dbReference type="ARBA" id="ARBA00022692"/>
    </source>
</evidence>
<proteinExistence type="predicted"/>
<protein>
    <submittedName>
        <fullName evidence="8">MFS transporter</fullName>
    </submittedName>
</protein>
<comment type="subcellular location">
    <subcellularLocation>
        <location evidence="1">Cell membrane</location>
        <topology evidence="1">Multi-pass membrane protein</topology>
    </subcellularLocation>
</comment>
<reference evidence="9" key="1">
    <citation type="journal article" date="2019" name="Int. J. Syst. Evol. Microbiol.">
        <title>The Global Catalogue of Microorganisms (GCM) 10K type strain sequencing project: providing services to taxonomists for standard genome sequencing and annotation.</title>
        <authorList>
            <consortium name="The Broad Institute Genomics Platform"/>
            <consortium name="The Broad Institute Genome Sequencing Center for Infectious Disease"/>
            <person name="Wu L."/>
            <person name="Ma J."/>
        </authorList>
    </citation>
    <scope>NUCLEOTIDE SEQUENCE [LARGE SCALE GENOMIC DNA]</scope>
    <source>
        <strain evidence="9">CCUG 57113</strain>
    </source>
</reference>
<feature type="transmembrane region" description="Helical" evidence="7">
    <location>
        <begin position="63"/>
        <end position="84"/>
    </location>
</feature>
<evidence type="ECO:0000256" key="2">
    <source>
        <dbReference type="ARBA" id="ARBA00022448"/>
    </source>
</evidence>
<dbReference type="InterPro" id="IPR036259">
    <property type="entry name" value="MFS_trans_sf"/>
</dbReference>
<keyword evidence="6 7" id="KW-0472">Membrane</keyword>
<dbReference type="InterPro" id="IPR010290">
    <property type="entry name" value="TM_effector"/>
</dbReference>
<evidence type="ECO:0000256" key="7">
    <source>
        <dbReference type="SAM" id="Phobius"/>
    </source>
</evidence>
<feature type="transmembrane region" description="Helical" evidence="7">
    <location>
        <begin position="345"/>
        <end position="364"/>
    </location>
</feature>
<feature type="transmembrane region" description="Helical" evidence="7">
    <location>
        <begin position="250"/>
        <end position="273"/>
    </location>
</feature>
<feature type="transmembrane region" description="Helical" evidence="7">
    <location>
        <begin position="105"/>
        <end position="138"/>
    </location>
</feature>
<evidence type="ECO:0000256" key="1">
    <source>
        <dbReference type="ARBA" id="ARBA00004651"/>
    </source>
</evidence>